<dbReference type="OrthoDB" id="497927at2759"/>
<reference evidence="1 2" key="1">
    <citation type="journal article" date="2019" name="Nat. Ecol. Evol.">
        <title>Megaphylogeny resolves global patterns of mushroom evolution.</title>
        <authorList>
            <person name="Varga T."/>
            <person name="Krizsan K."/>
            <person name="Foldi C."/>
            <person name="Dima B."/>
            <person name="Sanchez-Garcia M."/>
            <person name="Sanchez-Ramirez S."/>
            <person name="Szollosi G.J."/>
            <person name="Szarkandi J.G."/>
            <person name="Papp V."/>
            <person name="Albert L."/>
            <person name="Andreopoulos W."/>
            <person name="Angelini C."/>
            <person name="Antonin V."/>
            <person name="Barry K.W."/>
            <person name="Bougher N.L."/>
            <person name="Buchanan P."/>
            <person name="Buyck B."/>
            <person name="Bense V."/>
            <person name="Catcheside P."/>
            <person name="Chovatia M."/>
            <person name="Cooper J."/>
            <person name="Damon W."/>
            <person name="Desjardin D."/>
            <person name="Finy P."/>
            <person name="Geml J."/>
            <person name="Haridas S."/>
            <person name="Hughes K."/>
            <person name="Justo A."/>
            <person name="Karasinski D."/>
            <person name="Kautmanova I."/>
            <person name="Kiss B."/>
            <person name="Kocsube S."/>
            <person name="Kotiranta H."/>
            <person name="LaButti K.M."/>
            <person name="Lechner B.E."/>
            <person name="Liimatainen K."/>
            <person name="Lipzen A."/>
            <person name="Lukacs Z."/>
            <person name="Mihaltcheva S."/>
            <person name="Morgado L.N."/>
            <person name="Niskanen T."/>
            <person name="Noordeloos M.E."/>
            <person name="Ohm R.A."/>
            <person name="Ortiz-Santana B."/>
            <person name="Ovrebo C."/>
            <person name="Racz N."/>
            <person name="Riley R."/>
            <person name="Savchenko A."/>
            <person name="Shiryaev A."/>
            <person name="Soop K."/>
            <person name="Spirin V."/>
            <person name="Szebenyi C."/>
            <person name="Tomsovsky M."/>
            <person name="Tulloss R.E."/>
            <person name="Uehling J."/>
            <person name="Grigoriev I.V."/>
            <person name="Vagvolgyi C."/>
            <person name="Papp T."/>
            <person name="Martin F.M."/>
            <person name="Miettinen O."/>
            <person name="Hibbett D.S."/>
            <person name="Nagy L.G."/>
        </authorList>
    </citation>
    <scope>NUCLEOTIDE SEQUENCE [LARGE SCALE GENOMIC DNA]</scope>
    <source>
        <strain evidence="1 2">CBS 962.96</strain>
    </source>
</reference>
<sequence>YVQKDKSTRKDTQLGGGGFWACAGARIWLKPNAICMPVGGNSLTDLPGQLAGQLEKLDVQDEISMWIWREERTGGSILQSEIKYDGHERSFRYLNPRDPLTLSCIPSTSQIHSARYLHFCCPPSNLSSSLEHLLTYPGRSLVVYEPIPSACSPDHYSALRDVLPNVDIFSPNHEELELFFDISERIPHEDFYQRIESYCETRYHDLGAKTIIVRAGSHESFISNRNEAFGKIGSEWLPPYRTPTKRLRWSRIQLALGIVF</sequence>
<protein>
    <recommendedName>
        <fullName evidence="3">Ribokinase-like protein</fullName>
    </recommendedName>
</protein>
<name>A0A4S8L2E9_DENBC</name>
<dbReference type="PANTHER" id="PTHR47098">
    <property type="entry name" value="PROTEIN MAK32"/>
    <property type="match status" value="1"/>
</dbReference>
<evidence type="ECO:0000313" key="1">
    <source>
        <dbReference type="EMBL" id="THU82471.1"/>
    </source>
</evidence>
<feature type="non-terminal residue" evidence="1">
    <location>
        <position position="1"/>
    </location>
</feature>
<organism evidence="1 2">
    <name type="scientific">Dendrothele bispora (strain CBS 962.96)</name>
    <dbReference type="NCBI Taxonomy" id="1314807"/>
    <lineage>
        <taxon>Eukaryota</taxon>
        <taxon>Fungi</taxon>
        <taxon>Dikarya</taxon>
        <taxon>Basidiomycota</taxon>
        <taxon>Agaricomycotina</taxon>
        <taxon>Agaricomycetes</taxon>
        <taxon>Agaricomycetidae</taxon>
        <taxon>Agaricales</taxon>
        <taxon>Agaricales incertae sedis</taxon>
        <taxon>Dendrothele</taxon>
    </lineage>
</organism>
<keyword evidence="2" id="KW-1185">Reference proteome</keyword>
<evidence type="ECO:0000313" key="2">
    <source>
        <dbReference type="Proteomes" id="UP000297245"/>
    </source>
</evidence>
<dbReference type="EMBL" id="ML179729">
    <property type="protein sequence ID" value="THU82471.1"/>
    <property type="molecule type" value="Genomic_DNA"/>
</dbReference>
<evidence type="ECO:0008006" key="3">
    <source>
        <dbReference type="Google" id="ProtNLM"/>
    </source>
</evidence>
<dbReference type="AlphaFoldDB" id="A0A4S8L2E9"/>
<accession>A0A4S8L2E9</accession>
<dbReference type="InterPro" id="IPR029056">
    <property type="entry name" value="Ribokinase-like"/>
</dbReference>
<gene>
    <name evidence="1" type="ORF">K435DRAFT_448599</name>
</gene>
<dbReference type="Proteomes" id="UP000297245">
    <property type="component" value="Unassembled WGS sequence"/>
</dbReference>
<proteinExistence type="predicted"/>
<dbReference type="SUPFAM" id="SSF53613">
    <property type="entry name" value="Ribokinase-like"/>
    <property type="match status" value="1"/>
</dbReference>
<dbReference type="PANTHER" id="PTHR47098:SF2">
    <property type="entry name" value="PROTEIN MAK32"/>
    <property type="match status" value="1"/>
</dbReference>
<dbReference type="Gene3D" id="3.40.1190.20">
    <property type="match status" value="1"/>
</dbReference>